<evidence type="ECO:0000259" key="15">
    <source>
        <dbReference type="PROSITE" id="PS50089"/>
    </source>
</evidence>
<reference evidence="18" key="1">
    <citation type="submission" date="2018-02" db="EMBL/GenBank/DDBJ databases">
        <title>Rhizophora mucronata_Transcriptome.</title>
        <authorList>
            <person name="Meera S.P."/>
            <person name="Sreeshan A."/>
            <person name="Augustine A."/>
        </authorList>
    </citation>
    <scope>NUCLEOTIDE SEQUENCE</scope>
    <source>
        <tissue evidence="18">Leaf</tissue>
    </source>
</reference>
<protein>
    <recommendedName>
        <fullName evidence="6">RBR-type E3 ubiquitin transferase</fullName>
        <ecNumber evidence="6">2.3.2.31</ecNumber>
    </recommendedName>
</protein>
<evidence type="ECO:0000313" key="18">
    <source>
        <dbReference type="EMBL" id="MBX41962.1"/>
    </source>
</evidence>
<dbReference type="FunFam" id="3.30.40.10:FF:000019">
    <property type="entry name" value="RBR-type E3 ubiquitin transferase"/>
    <property type="match status" value="1"/>
</dbReference>
<accession>A0A2P2NHI9</accession>
<dbReference type="InterPro" id="IPR013083">
    <property type="entry name" value="Znf_RING/FYVE/PHD"/>
</dbReference>
<dbReference type="AlphaFoldDB" id="A0A2P2NHI9"/>
<evidence type="ECO:0000256" key="2">
    <source>
        <dbReference type="ARBA" id="ARBA00001947"/>
    </source>
</evidence>
<dbReference type="Gene3D" id="1.20.120.1750">
    <property type="match status" value="1"/>
</dbReference>
<feature type="domain" description="RING-type" evidence="15">
    <location>
        <begin position="155"/>
        <end position="201"/>
    </location>
</feature>
<dbReference type="GO" id="GO:0008270">
    <property type="term" value="F:zinc ion binding"/>
    <property type="evidence" value="ECO:0007669"/>
    <property type="project" value="UniProtKB-KW"/>
</dbReference>
<dbReference type="GO" id="GO:0061630">
    <property type="term" value="F:ubiquitin protein ligase activity"/>
    <property type="evidence" value="ECO:0007669"/>
    <property type="project" value="UniProtKB-EC"/>
</dbReference>
<keyword evidence="7" id="KW-0808">Transferase</keyword>
<keyword evidence="8" id="KW-0479">Metal-binding</keyword>
<sequence length="633" mass="71282">MDFKGDKHGTDDAEDFFPENDAASDYYSDGGGGNGGDGSSETSDSELFEEPAGSSYHEQKLEKNYTVLREADIRQRMEADTAGLSAVLSISKGEASILLLHYNWSVSRVHEEWFGDEFGVRKKVGLLENPQGQQGADQKSVSSDHAAGGIVFETCGVCFESYPLDSMKSAACGHAFCFECWKLYIKTKVGDGPECLMLKCPQPMCFVAVGENLINELASEEDKEKYFYFLARSYVEKSKKRKWCPAPDCNFAIDFSACGDENFDVSCACSHAFCWNCSQERHRPVDCDIVAKWILKSNSDSENETWKKAYTKPCPKCNRAIEKNEGCMHMTCSQPCGFQFCWLCLGAWRGHLAGSCNGYGRDPKDGEIQSLRVDILRYQHYYDRWAANERSRQIALEDLRKVQDKHIEEIACKFQQPASQLTFLAEAWQQIVECRRVLKWTYAYGYYLPGNNLAKKQLFEYSQGQAESGLERLHGCAEKELKEFLEADRPSEKFSEFRKNLIGLTTVTKNYFDNLVTALENGLSDVTSDVGSSSKRQKTAKYCSIKAALFAARQVRTAALNVIQVQEPWSCEFCTYTNPASATTCQVCFRGSWSCGHCTYANPRFATTCQLCNEPRFENIPADEEAPSTRFDV</sequence>
<keyword evidence="9" id="KW-0677">Repeat</keyword>
<keyword evidence="10 13" id="KW-0863">Zinc-finger</keyword>
<dbReference type="Pfam" id="PF01485">
    <property type="entry name" value="IBR"/>
    <property type="match status" value="1"/>
</dbReference>
<dbReference type="EC" id="2.3.2.31" evidence="6"/>
<evidence type="ECO:0000256" key="7">
    <source>
        <dbReference type="ARBA" id="ARBA00022679"/>
    </source>
</evidence>
<dbReference type="SMART" id="SM00547">
    <property type="entry name" value="ZnF_RBZ"/>
    <property type="match status" value="2"/>
</dbReference>
<dbReference type="InterPro" id="IPR044066">
    <property type="entry name" value="TRIAD_supradom"/>
</dbReference>
<dbReference type="CDD" id="cd20346">
    <property type="entry name" value="BRcat_RBR_ANKIB1"/>
    <property type="match status" value="1"/>
</dbReference>
<feature type="compositionally biased region" description="Basic and acidic residues" evidence="14">
    <location>
        <begin position="1"/>
        <end position="11"/>
    </location>
</feature>
<evidence type="ECO:0000256" key="8">
    <source>
        <dbReference type="ARBA" id="ARBA00022723"/>
    </source>
</evidence>
<dbReference type="Pfam" id="PF19422">
    <property type="entry name" value="Ariadne"/>
    <property type="match status" value="1"/>
</dbReference>
<evidence type="ECO:0000256" key="5">
    <source>
        <dbReference type="ARBA" id="ARBA00005884"/>
    </source>
</evidence>
<feature type="domain" description="RING-type" evidence="17">
    <location>
        <begin position="151"/>
        <end position="360"/>
    </location>
</feature>
<dbReference type="EMBL" id="GGEC01061478">
    <property type="protein sequence ID" value="MBX41962.1"/>
    <property type="molecule type" value="Transcribed_RNA"/>
</dbReference>
<dbReference type="PANTHER" id="PTHR11685">
    <property type="entry name" value="RBR FAMILY RING FINGER AND IBR DOMAIN-CONTAINING"/>
    <property type="match status" value="1"/>
</dbReference>
<evidence type="ECO:0000259" key="17">
    <source>
        <dbReference type="PROSITE" id="PS51873"/>
    </source>
</evidence>
<name>A0A2P2NHI9_RHIMU</name>
<dbReference type="GO" id="GO:0016567">
    <property type="term" value="P:protein ubiquitination"/>
    <property type="evidence" value="ECO:0007669"/>
    <property type="project" value="UniProtKB-UniPathway"/>
</dbReference>
<dbReference type="SMART" id="SM00647">
    <property type="entry name" value="IBR"/>
    <property type="match status" value="2"/>
</dbReference>
<dbReference type="PROSITE" id="PS01358">
    <property type="entry name" value="ZF_RANBP2_1"/>
    <property type="match status" value="1"/>
</dbReference>
<proteinExistence type="inferred from homology"/>
<dbReference type="FunFam" id="1.20.120.1750:FF:000027">
    <property type="entry name" value="RBR-type E3 ubiquitin transferase"/>
    <property type="match status" value="1"/>
</dbReference>
<dbReference type="InterPro" id="IPR001841">
    <property type="entry name" value="Znf_RING"/>
</dbReference>
<feature type="domain" description="RanBP2-type" evidence="16">
    <location>
        <begin position="589"/>
        <end position="618"/>
    </location>
</feature>
<evidence type="ECO:0000259" key="16">
    <source>
        <dbReference type="PROSITE" id="PS50199"/>
    </source>
</evidence>
<dbReference type="Gene3D" id="3.30.40.10">
    <property type="entry name" value="Zinc/RING finger domain, C3HC4 (zinc finger)"/>
    <property type="match status" value="1"/>
</dbReference>
<evidence type="ECO:0000256" key="11">
    <source>
        <dbReference type="ARBA" id="ARBA00022786"/>
    </source>
</evidence>
<dbReference type="InterPro" id="IPR036443">
    <property type="entry name" value="Znf_RanBP2_sf"/>
</dbReference>
<dbReference type="PROSITE" id="PS50089">
    <property type="entry name" value="ZF_RING_2"/>
    <property type="match status" value="1"/>
</dbReference>
<dbReference type="UniPathway" id="UPA00143"/>
<dbReference type="InterPro" id="IPR002867">
    <property type="entry name" value="IBR_dom"/>
</dbReference>
<evidence type="ECO:0000256" key="12">
    <source>
        <dbReference type="ARBA" id="ARBA00022833"/>
    </source>
</evidence>
<comment type="catalytic activity">
    <reaction evidence="1">
        <text>[E2 ubiquitin-conjugating enzyme]-S-ubiquitinyl-L-cysteine + [acceptor protein]-L-lysine = [E2 ubiquitin-conjugating enzyme]-L-cysteine + [acceptor protein]-N(6)-ubiquitinyl-L-lysine.</text>
        <dbReference type="EC" id="2.3.2.31"/>
    </reaction>
</comment>
<evidence type="ECO:0000256" key="3">
    <source>
        <dbReference type="ARBA" id="ARBA00003976"/>
    </source>
</evidence>
<evidence type="ECO:0000256" key="10">
    <source>
        <dbReference type="ARBA" id="ARBA00022771"/>
    </source>
</evidence>
<dbReference type="InterPro" id="IPR045840">
    <property type="entry name" value="Ariadne"/>
</dbReference>
<dbReference type="Pfam" id="PF22191">
    <property type="entry name" value="IBR_1"/>
    <property type="match status" value="1"/>
</dbReference>
<evidence type="ECO:0000256" key="6">
    <source>
        <dbReference type="ARBA" id="ARBA00012251"/>
    </source>
</evidence>
<feature type="region of interest" description="Disordered" evidence="14">
    <location>
        <begin position="1"/>
        <end position="61"/>
    </location>
</feature>
<comment type="similarity">
    <text evidence="5">Belongs to the RBR family. Ariadne subfamily.</text>
</comment>
<dbReference type="InterPro" id="IPR031127">
    <property type="entry name" value="E3_UB_ligase_RBR"/>
</dbReference>
<evidence type="ECO:0000256" key="1">
    <source>
        <dbReference type="ARBA" id="ARBA00001798"/>
    </source>
</evidence>
<evidence type="ECO:0000256" key="14">
    <source>
        <dbReference type="SAM" id="MobiDB-lite"/>
    </source>
</evidence>
<dbReference type="SUPFAM" id="SSF90209">
    <property type="entry name" value="Ran binding protein zinc finger-like"/>
    <property type="match status" value="1"/>
</dbReference>
<keyword evidence="11" id="KW-0833">Ubl conjugation pathway</keyword>
<keyword evidence="12" id="KW-0862">Zinc</keyword>
<dbReference type="InterPro" id="IPR001876">
    <property type="entry name" value="Znf_RanBP2"/>
</dbReference>
<comment type="cofactor">
    <cofactor evidence="2">
        <name>Zn(2+)</name>
        <dbReference type="ChEBI" id="CHEBI:29105"/>
    </cofactor>
</comment>
<dbReference type="PROSITE" id="PS51873">
    <property type="entry name" value="TRIAD"/>
    <property type="match status" value="1"/>
</dbReference>
<dbReference type="PROSITE" id="PS50199">
    <property type="entry name" value="ZF_RANBP2_2"/>
    <property type="match status" value="1"/>
</dbReference>
<evidence type="ECO:0000256" key="9">
    <source>
        <dbReference type="ARBA" id="ARBA00022737"/>
    </source>
</evidence>
<feature type="compositionally biased region" description="Gly residues" evidence="14">
    <location>
        <begin position="29"/>
        <end position="38"/>
    </location>
</feature>
<evidence type="ECO:0000256" key="13">
    <source>
        <dbReference type="PROSITE-ProRule" id="PRU00322"/>
    </source>
</evidence>
<evidence type="ECO:0000256" key="4">
    <source>
        <dbReference type="ARBA" id="ARBA00004906"/>
    </source>
</evidence>
<comment type="function">
    <text evidence="3">Might act as an E3 ubiquitin-protein ligase, or as part of E3 complex, which accepts ubiquitin from specific E2 ubiquitin-conjugating enzymes and then transfers it to substrates.</text>
</comment>
<comment type="pathway">
    <text evidence="4">Protein modification; protein ubiquitination.</text>
</comment>
<organism evidence="18">
    <name type="scientific">Rhizophora mucronata</name>
    <name type="common">Asiatic mangrove</name>
    <dbReference type="NCBI Taxonomy" id="61149"/>
    <lineage>
        <taxon>Eukaryota</taxon>
        <taxon>Viridiplantae</taxon>
        <taxon>Streptophyta</taxon>
        <taxon>Embryophyta</taxon>
        <taxon>Tracheophyta</taxon>
        <taxon>Spermatophyta</taxon>
        <taxon>Magnoliopsida</taxon>
        <taxon>eudicotyledons</taxon>
        <taxon>Gunneridae</taxon>
        <taxon>Pentapetalae</taxon>
        <taxon>rosids</taxon>
        <taxon>fabids</taxon>
        <taxon>Malpighiales</taxon>
        <taxon>Rhizophoraceae</taxon>
        <taxon>Rhizophora</taxon>
    </lineage>
</organism>
<dbReference type="SUPFAM" id="SSF57850">
    <property type="entry name" value="RING/U-box"/>
    <property type="match status" value="3"/>
</dbReference>